<proteinExistence type="predicted"/>
<keyword evidence="1" id="KW-0732">Signal</keyword>
<sequence length="188" mass="20057">MYWSTVCGFLLIAVLTTTAQALTCYSCAGSDYTPSVMESALSQLGNISTIPGANELMPCANNGSFCSNGTFCVKHAIKRSLAKNGTITKTVNKKKTTATGLTTYSQSIYTKGCSSETKVTPQNSNQAIPIVSGECYTLSTSVMYGITIEMINCYCNDGDLCNGANRHTTGVEGFVVIAIAFISYFFNQ</sequence>
<feature type="signal peptide" evidence="1">
    <location>
        <begin position="1"/>
        <end position="21"/>
    </location>
</feature>
<dbReference type="AlphaFoldDB" id="A0A914VEZ6"/>
<keyword evidence="2" id="KW-1185">Reference proteome</keyword>
<name>A0A914VEZ6_9BILA</name>
<dbReference type="WBParaSite" id="PSAMB.scaffold1871size27088.g15370.t1">
    <property type="protein sequence ID" value="PSAMB.scaffold1871size27088.g15370.t1"/>
    <property type="gene ID" value="PSAMB.scaffold1871size27088.g15370"/>
</dbReference>
<dbReference type="Proteomes" id="UP000887566">
    <property type="component" value="Unplaced"/>
</dbReference>
<organism evidence="2 3">
    <name type="scientific">Plectus sambesii</name>
    <dbReference type="NCBI Taxonomy" id="2011161"/>
    <lineage>
        <taxon>Eukaryota</taxon>
        <taxon>Metazoa</taxon>
        <taxon>Ecdysozoa</taxon>
        <taxon>Nematoda</taxon>
        <taxon>Chromadorea</taxon>
        <taxon>Plectida</taxon>
        <taxon>Plectina</taxon>
        <taxon>Plectoidea</taxon>
        <taxon>Plectidae</taxon>
        <taxon>Plectus</taxon>
    </lineage>
</organism>
<evidence type="ECO:0000313" key="3">
    <source>
        <dbReference type="WBParaSite" id="PSAMB.scaffold1871size27088.g15370.t1"/>
    </source>
</evidence>
<evidence type="ECO:0000313" key="2">
    <source>
        <dbReference type="Proteomes" id="UP000887566"/>
    </source>
</evidence>
<feature type="chain" id="PRO_5037033394" evidence="1">
    <location>
        <begin position="22"/>
        <end position="188"/>
    </location>
</feature>
<dbReference type="PANTHER" id="PTHR36939">
    <property type="entry name" value="PROTEIN CBG03389"/>
    <property type="match status" value="1"/>
</dbReference>
<reference evidence="3" key="1">
    <citation type="submission" date="2022-11" db="UniProtKB">
        <authorList>
            <consortium name="WormBaseParasite"/>
        </authorList>
    </citation>
    <scope>IDENTIFICATION</scope>
</reference>
<protein>
    <submittedName>
        <fullName evidence="3">Uncharacterized protein</fullName>
    </submittedName>
</protein>
<dbReference type="PANTHER" id="PTHR36939:SF1">
    <property type="entry name" value="UPAR_LY6 DOMAIN-CONTAINING PROTEIN"/>
    <property type="match status" value="1"/>
</dbReference>
<accession>A0A914VEZ6</accession>
<evidence type="ECO:0000256" key="1">
    <source>
        <dbReference type="SAM" id="SignalP"/>
    </source>
</evidence>